<reference evidence="1" key="1">
    <citation type="submission" date="2021-02" db="EMBL/GenBank/DDBJ databases">
        <authorList>
            <person name="Steward A R."/>
        </authorList>
    </citation>
    <scope>NUCLEOTIDE SEQUENCE</scope>
</reference>
<keyword evidence="2" id="KW-1185">Reference proteome</keyword>
<gene>
    <name evidence="1" type="ORF">PMACD_LOCUS1008</name>
</gene>
<dbReference type="EMBL" id="CAJOBZ010000002">
    <property type="protein sequence ID" value="CAF4756167.1"/>
    <property type="molecule type" value="Genomic_DNA"/>
</dbReference>
<name>A0A821LTW5_9NEOP</name>
<dbReference type="AlphaFoldDB" id="A0A821LTW5"/>
<evidence type="ECO:0000313" key="2">
    <source>
        <dbReference type="Proteomes" id="UP000663880"/>
    </source>
</evidence>
<proteinExistence type="predicted"/>
<accession>A0A821LTW5</accession>
<dbReference type="Proteomes" id="UP000663880">
    <property type="component" value="Unassembled WGS sequence"/>
</dbReference>
<comment type="caution">
    <text evidence="1">The sequence shown here is derived from an EMBL/GenBank/DDBJ whole genome shotgun (WGS) entry which is preliminary data.</text>
</comment>
<protein>
    <submittedName>
        <fullName evidence="1">Uncharacterized protein</fullName>
    </submittedName>
</protein>
<sequence length="165" mass="18538">MNTVTNSQKEVKVRGTHLFVLGVTCSSTLVLRPVAGLATVSRHVPLLFHCTSTAGNCANNTPLLRLSARVLVLQNTRRSRTRLLAKDHAVFHSGSTLLIVLAGYLKSPSQPVVKLRLNIWVGKLSRFIFLNFKLVFYSRLPVRNIHYVFIIPVEQKGFIPLQYNM</sequence>
<evidence type="ECO:0000313" key="1">
    <source>
        <dbReference type="EMBL" id="CAF4756167.1"/>
    </source>
</evidence>
<organism evidence="1 2">
    <name type="scientific">Pieris macdunnoughi</name>
    <dbReference type="NCBI Taxonomy" id="345717"/>
    <lineage>
        <taxon>Eukaryota</taxon>
        <taxon>Metazoa</taxon>
        <taxon>Ecdysozoa</taxon>
        <taxon>Arthropoda</taxon>
        <taxon>Hexapoda</taxon>
        <taxon>Insecta</taxon>
        <taxon>Pterygota</taxon>
        <taxon>Neoptera</taxon>
        <taxon>Endopterygota</taxon>
        <taxon>Lepidoptera</taxon>
        <taxon>Glossata</taxon>
        <taxon>Ditrysia</taxon>
        <taxon>Papilionoidea</taxon>
        <taxon>Pieridae</taxon>
        <taxon>Pierinae</taxon>
        <taxon>Pieris</taxon>
    </lineage>
</organism>